<proteinExistence type="predicted"/>
<sequence length="50" mass="5309">MSYIALGEDFPKFVAAVTDLSATPMPLTSFGKGTRRDDGQFPRTSGQSVG</sequence>
<evidence type="ECO:0000313" key="4">
    <source>
        <dbReference type="Proteomes" id="UP001175353"/>
    </source>
</evidence>
<keyword evidence="4" id="KW-1185">Reference proteome</keyword>
<gene>
    <name evidence="2" type="ORF">LTR82_013347</name>
    <name evidence="3" type="ORF">LTR91_022523</name>
</gene>
<comment type="caution">
    <text evidence="3">The sequence shown here is derived from an EMBL/GenBank/DDBJ whole genome shotgun (WGS) entry which is preliminary data.</text>
</comment>
<evidence type="ECO:0000313" key="3">
    <source>
        <dbReference type="EMBL" id="KAK0956139.1"/>
    </source>
</evidence>
<reference evidence="2" key="1">
    <citation type="submission" date="2021-12" db="EMBL/GenBank/DDBJ databases">
        <title>Black yeast isolated from Biological Soil Crust.</title>
        <authorList>
            <person name="Kurbessoian T."/>
        </authorList>
    </citation>
    <scope>NUCLEOTIDE SEQUENCE</scope>
    <source>
        <strain evidence="2">CCFEE 5208</strain>
    </source>
</reference>
<dbReference type="AlphaFoldDB" id="A0AAN6H5U5"/>
<reference evidence="3" key="2">
    <citation type="submission" date="2023-06" db="EMBL/GenBank/DDBJ databases">
        <title>Black Yeasts Isolated from many extreme environments.</title>
        <authorList>
            <person name="Coleine C."/>
            <person name="Stajich J.E."/>
            <person name="Selbmann L."/>
        </authorList>
    </citation>
    <scope>NUCLEOTIDE SEQUENCE</scope>
    <source>
        <strain evidence="3">CCFEE 5200</strain>
    </source>
</reference>
<evidence type="ECO:0000256" key="1">
    <source>
        <dbReference type="SAM" id="MobiDB-lite"/>
    </source>
</evidence>
<dbReference type="EMBL" id="JASUXU010000058">
    <property type="protein sequence ID" value="KAK0314037.1"/>
    <property type="molecule type" value="Genomic_DNA"/>
</dbReference>
<accession>A0AAN6H5U5</accession>
<protein>
    <submittedName>
        <fullName evidence="3">Uncharacterized protein</fullName>
    </submittedName>
</protein>
<dbReference type="Proteomes" id="UP001168146">
    <property type="component" value="Unassembled WGS sequence"/>
</dbReference>
<dbReference type="EMBL" id="JAUJLE010000446">
    <property type="protein sequence ID" value="KAK0956139.1"/>
    <property type="molecule type" value="Genomic_DNA"/>
</dbReference>
<name>A0AAN6H5U5_9PEZI</name>
<dbReference type="Proteomes" id="UP001175353">
    <property type="component" value="Unassembled WGS sequence"/>
</dbReference>
<feature type="region of interest" description="Disordered" evidence="1">
    <location>
        <begin position="24"/>
        <end position="50"/>
    </location>
</feature>
<organism evidence="3 4">
    <name type="scientific">Friedmanniomyces endolithicus</name>
    <dbReference type="NCBI Taxonomy" id="329885"/>
    <lineage>
        <taxon>Eukaryota</taxon>
        <taxon>Fungi</taxon>
        <taxon>Dikarya</taxon>
        <taxon>Ascomycota</taxon>
        <taxon>Pezizomycotina</taxon>
        <taxon>Dothideomycetes</taxon>
        <taxon>Dothideomycetidae</taxon>
        <taxon>Mycosphaerellales</taxon>
        <taxon>Teratosphaeriaceae</taxon>
        <taxon>Friedmanniomyces</taxon>
    </lineage>
</organism>
<evidence type="ECO:0000313" key="2">
    <source>
        <dbReference type="EMBL" id="KAK0314037.1"/>
    </source>
</evidence>